<dbReference type="SUPFAM" id="SSF50630">
    <property type="entry name" value="Acid proteases"/>
    <property type="match status" value="1"/>
</dbReference>
<evidence type="ECO:0000256" key="8">
    <source>
        <dbReference type="ARBA" id="ARBA00022918"/>
    </source>
</evidence>
<dbReference type="FunFam" id="3.10.20.370:FF:000001">
    <property type="entry name" value="Retrovirus-related Pol polyprotein from transposon 17.6-like protein"/>
    <property type="match status" value="1"/>
</dbReference>
<dbReference type="GO" id="GO:0004519">
    <property type="term" value="F:endonuclease activity"/>
    <property type="evidence" value="ECO:0007669"/>
    <property type="project" value="UniProtKB-KW"/>
</dbReference>
<dbReference type="FunFam" id="1.10.340.70:FF:000003">
    <property type="entry name" value="Protein CBG25708"/>
    <property type="match status" value="1"/>
</dbReference>
<dbReference type="InterPro" id="IPR043502">
    <property type="entry name" value="DNA/RNA_pol_sf"/>
</dbReference>
<keyword evidence="11" id="KW-0862">Zinc</keyword>
<feature type="region of interest" description="Disordered" evidence="12">
    <location>
        <begin position="1206"/>
        <end position="1334"/>
    </location>
</feature>
<dbReference type="GO" id="GO:0003677">
    <property type="term" value="F:DNA binding"/>
    <property type="evidence" value="ECO:0007669"/>
    <property type="project" value="UniProtKB-KW"/>
</dbReference>
<evidence type="ECO:0000256" key="7">
    <source>
        <dbReference type="ARBA" id="ARBA00022759"/>
    </source>
</evidence>
<dbReference type="InterPro" id="IPR012337">
    <property type="entry name" value="RNaseH-like_sf"/>
</dbReference>
<dbReference type="SMART" id="SM00343">
    <property type="entry name" value="ZnF_C2HC"/>
    <property type="match status" value="2"/>
</dbReference>
<feature type="non-terminal residue" evidence="16">
    <location>
        <position position="1"/>
    </location>
</feature>
<protein>
    <recommendedName>
        <fullName evidence="1">RNA-directed DNA polymerase</fullName>
        <ecNumber evidence="1">2.7.7.49</ecNumber>
    </recommendedName>
</protein>
<dbReference type="Gene3D" id="3.10.10.10">
    <property type="entry name" value="HIV Type 1 Reverse Transcriptase, subunit A, domain 1"/>
    <property type="match status" value="1"/>
</dbReference>
<dbReference type="PROSITE" id="PS50994">
    <property type="entry name" value="INTEGRASE"/>
    <property type="match status" value="1"/>
</dbReference>
<dbReference type="Pfam" id="PF08284">
    <property type="entry name" value="RVP_2"/>
    <property type="match status" value="1"/>
</dbReference>
<dbReference type="InterPro" id="IPR001878">
    <property type="entry name" value="Znf_CCHC"/>
</dbReference>
<feature type="region of interest" description="Disordered" evidence="12">
    <location>
        <begin position="252"/>
        <end position="279"/>
    </location>
</feature>
<feature type="domain" description="Integrase catalytic" evidence="15">
    <location>
        <begin position="1004"/>
        <end position="1161"/>
    </location>
</feature>
<sequence>MTDEYNFHEYVEDREPFEDYMERFEAYCKLRDVSEADQVLLLISKMGPLYSTLKKLVYPKKPCDLQFKDIKDKLLGHLAPVPLQSLQRIKFRGRRQKESEPFNEFYADLKALAATCQFTGEGRLEEELMEQVVNGVRNLDLRNRLLKTPDLTLAKALSAALAEEQANQGRSFSHTPSYNATSQHSIHKVDHKRANFNKFRSDNQQDRKCYRCGSNSHIAPDCRHINELCGKCSRKGHLARVCGQFRGPTAQPAPNYRRITSNSRGRLQGRNHQLQESEELSRSIEEITGYINKVTDDPTKKIMIVVEIEGTEVTMELDTGSSYSLMSLEKFSNLGIPAEIQNCDLKLKTYDGSVIHVSKFAQLNIRYSSQTAQGNLYLLDQDFDTIFGRDWLCKFVLDWAAVKRVSQVDCKAKINELIQEYSDIFAPGIGRLPNTKETLYLKPNSVPVYCKPRRVPIALQEAYHQELDRLESLGIISPISCSSWATPTVPIVKPNGSIRICGDYKVTLNKHLVIDDHPIPNMEDILSKFANNRIFSTFDIREAYLHMEVDEESAKLLTINTTKGLYKVNRLMYGIAAAPAKWQKQMDAIFGKMRNFSIFFDDAQIASPDLDTHITQIRKFFQICRENGIRLNQAKCKLMQEEITYLGYTIDKFGIHKTKEKIRAITEAKTPSNISELRSFIGLVNYYSRFVPKAADLMHDFYELLKKGATFQWNQRLDELFQKVKTELASSRFLVHFDPAKPLVVAADASSYGIGAVMSHVFPDGREYPIAFASRSLTPSEQKYPQIEKEALGLVWALKKFFHYVYGREFILHTDHKPLTHIFNPQGEIPPMSATRLMHYSVFLLGFNYQIRFRKTGDHANADFCSRYPVSDRKDYRDESEIFQCSQLGRLPISRKDIAEETRKDPESKSMFEAIVEGRLKSNIHEYSIQDGCIFRGNRVFIPPSLRKEILSELHDGHLGVQKMKNLARSYVYWENIDADIAQLTKQCPACIRFAKAPNKIVHHWLPPEDSWQRIHVDHAGPFHGKYFLLIVDAYSKWIEVFIVPNLTTTSNLPYFREAFGRFGHPYVLVSDNHGCFASQEFAAFLAGNGIKHVFSPPQHPSSNGQVERYVQTIKAGLRKALFGKPQKDLHTALQNFLLHYRKADHATTGSSPARIMLGRDIRTRLDAVRSDPVPARPSPQRNFNVGDEGQSGMVRRHVDQTIKLTSQSLPEFPPQMQNEDEGKEPFNTPIELLQTPLDSHWGNQPSETDVAMEEDRPDPAPTQIVPRQSRMSVTGHTQQNTNGAPEEPKSAPAGPPEESTSISNQSPKLIRTPRNRRPPERGPRAQICNKKSYLSTMIGQAQNQRKERSDQNQWKILWRSEVTGSDQSMGWSCLLLAFEDGAIVRLTAAGGQILNFASSFIKCAGYAGQAIATSNYSDSQMIPVEVGEPYIHPVKVLMKDHVFRVICQHLPGEGTVSAALNVQAQDWHIALVLARGPRRLVHVQRLSRDFKTNEPLDLMVRLSLEERYTSRNLDFDVSLIAFPNDGIYCPILPLGKMISYPGCKSCWSFAVSGSKMSLDVKDQRVLELRGDNLGLVTQLKHAIFCLHNLPPPLSSVTDEKALIVAEVGFLSPDEIFVLRTLELFDKFMTMICRIFSKISRLWRFRRRSLLRLMYLKYIPAKSNS</sequence>
<dbReference type="Gene3D" id="2.40.70.10">
    <property type="entry name" value="Acid Proteases"/>
    <property type="match status" value="1"/>
</dbReference>
<dbReference type="InterPro" id="IPR021109">
    <property type="entry name" value="Peptidase_aspartic_dom_sf"/>
</dbReference>
<organism evidence="16 17">
    <name type="scientific">Nesidiocoris tenuis</name>
    <dbReference type="NCBI Taxonomy" id="355587"/>
    <lineage>
        <taxon>Eukaryota</taxon>
        <taxon>Metazoa</taxon>
        <taxon>Ecdysozoa</taxon>
        <taxon>Arthropoda</taxon>
        <taxon>Hexapoda</taxon>
        <taxon>Insecta</taxon>
        <taxon>Pterygota</taxon>
        <taxon>Neoptera</taxon>
        <taxon>Paraneoptera</taxon>
        <taxon>Hemiptera</taxon>
        <taxon>Heteroptera</taxon>
        <taxon>Panheteroptera</taxon>
        <taxon>Cimicomorpha</taxon>
        <taxon>Miridae</taxon>
        <taxon>Dicyphina</taxon>
        <taxon>Nesidiocoris</taxon>
    </lineage>
</organism>
<dbReference type="InterPro" id="IPR000477">
    <property type="entry name" value="RT_dom"/>
</dbReference>
<evidence type="ECO:0000256" key="1">
    <source>
        <dbReference type="ARBA" id="ARBA00012493"/>
    </source>
</evidence>
<dbReference type="GO" id="GO:0042575">
    <property type="term" value="C:DNA polymerase complex"/>
    <property type="evidence" value="ECO:0007669"/>
    <property type="project" value="UniProtKB-ARBA"/>
</dbReference>
<dbReference type="InterPro" id="IPR041588">
    <property type="entry name" value="Integrase_H2C2"/>
</dbReference>
<dbReference type="FunFam" id="3.30.70.270:FF:000063">
    <property type="entry name" value="Zinc knuckle domaincontaining protein"/>
    <property type="match status" value="1"/>
</dbReference>
<evidence type="ECO:0000256" key="3">
    <source>
        <dbReference type="ARBA" id="ARBA00022679"/>
    </source>
</evidence>
<dbReference type="SUPFAM" id="SSF57756">
    <property type="entry name" value="Retrovirus zinc finger-like domains"/>
    <property type="match status" value="1"/>
</dbReference>
<evidence type="ECO:0000259" key="14">
    <source>
        <dbReference type="PROSITE" id="PS50878"/>
    </source>
</evidence>
<dbReference type="InterPro" id="IPR050951">
    <property type="entry name" value="Retrovirus_Pol_polyprotein"/>
</dbReference>
<dbReference type="InterPro" id="IPR041577">
    <property type="entry name" value="RT_RNaseH_2"/>
</dbReference>
<dbReference type="InterPro" id="IPR036397">
    <property type="entry name" value="RNaseH_sf"/>
</dbReference>
<feature type="region of interest" description="Disordered" evidence="12">
    <location>
        <begin position="1171"/>
        <end position="1193"/>
    </location>
</feature>
<dbReference type="GO" id="GO:0004190">
    <property type="term" value="F:aspartic-type endopeptidase activity"/>
    <property type="evidence" value="ECO:0007669"/>
    <property type="project" value="UniProtKB-KW"/>
</dbReference>
<keyword evidence="17" id="KW-1185">Reference proteome</keyword>
<keyword evidence="7" id="KW-0255">Endonuclease</keyword>
<evidence type="ECO:0000256" key="11">
    <source>
        <dbReference type="PROSITE-ProRule" id="PRU00047"/>
    </source>
</evidence>
<reference evidence="16 17" key="1">
    <citation type="submission" date="2020-02" db="EMBL/GenBank/DDBJ databases">
        <authorList>
            <person name="Ferguson B K."/>
        </authorList>
    </citation>
    <scope>NUCLEOTIDE SEQUENCE [LARGE SCALE GENOMIC DNA]</scope>
</reference>
<dbReference type="PANTHER" id="PTHR37984">
    <property type="entry name" value="PROTEIN CBG26694"/>
    <property type="match status" value="1"/>
</dbReference>
<feature type="domain" description="CCHC-type" evidence="13">
    <location>
        <begin position="207"/>
        <end position="223"/>
    </location>
</feature>
<dbReference type="Pfam" id="PF00078">
    <property type="entry name" value="RVT_1"/>
    <property type="match status" value="1"/>
</dbReference>
<keyword evidence="8" id="KW-0695">RNA-directed DNA polymerase</keyword>
<dbReference type="PROSITE" id="PS50878">
    <property type="entry name" value="RT_POL"/>
    <property type="match status" value="1"/>
</dbReference>
<dbReference type="Gene3D" id="4.10.60.10">
    <property type="entry name" value="Zinc finger, CCHC-type"/>
    <property type="match status" value="1"/>
</dbReference>
<keyword evidence="3" id="KW-0808">Transferase</keyword>
<keyword evidence="11" id="KW-0479">Metal-binding</keyword>
<evidence type="ECO:0000259" key="15">
    <source>
        <dbReference type="PROSITE" id="PS50994"/>
    </source>
</evidence>
<evidence type="ECO:0000256" key="12">
    <source>
        <dbReference type="SAM" id="MobiDB-lite"/>
    </source>
</evidence>
<dbReference type="Pfam" id="PF17919">
    <property type="entry name" value="RT_RNaseH_2"/>
    <property type="match status" value="1"/>
</dbReference>
<feature type="domain" description="Reverse transcriptase" evidence="14">
    <location>
        <begin position="421"/>
        <end position="650"/>
    </location>
</feature>
<keyword evidence="7" id="KW-0378">Hydrolase</keyword>
<keyword evidence="2" id="KW-0645">Protease</keyword>
<keyword evidence="4" id="KW-0548">Nucleotidyltransferase</keyword>
<dbReference type="OrthoDB" id="6779461at2759"/>
<dbReference type="Pfam" id="PF00665">
    <property type="entry name" value="rve"/>
    <property type="match status" value="1"/>
</dbReference>
<evidence type="ECO:0000256" key="5">
    <source>
        <dbReference type="ARBA" id="ARBA00022722"/>
    </source>
</evidence>
<feature type="compositionally biased region" description="Polar residues" evidence="12">
    <location>
        <begin position="1266"/>
        <end position="1284"/>
    </location>
</feature>
<dbReference type="SUPFAM" id="SSF53098">
    <property type="entry name" value="Ribonuclease H-like"/>
    <property type="match status" value="1"/>
</dbReference>
<dbReference type="Proteomes" id="UP000479000">
    <property type="component" value="Unassembled WGS sequence"/>
</dbReference>
<dbReference type="CDD" id="cd01647">
    <property type="entry name" value="RT_LTR"/>
    <property type="match status" value="1"/>
</dbReference>
<dbReference type="GO" id="GO:0003964">
    <property type="term" value="F:RNA-directed DNA polymerase activity"/>
    <property type="evidence" value="ECO:0007669"/>
    <property type="project" value="UniProtKB-KW"/>
</dbReference>
<keyword evidence="9" id="KW-0238">DNA-binding</keyword>
<evidence type="ECO:0000256" key="2">
    <source>
        <dbReference type="ARBA" id="ARBA00022670"/>
    </source>
</evidence>
<dbReference type="GO" id="GO:0006508">
    <property type="term" value="P:proteolysis"/>
    <property type="evidence" value="ECO:0007669"/>
    <property type="project" value="UniProtKB-KW"/>
</dbReference>
<keyword evidence="11" id="KW-0863">Zinc-finger</keyword>
<evidence type="ECO:0000256" key="4">
    <source>
        <dbReference type="ARBA" id="ARBA00022695"/>
    </source>
</evidence>
<evidence type="ECO:0000313" key="17">
    <source>
        <dbReference type="Proteomes" id="UP000479000"/>
    </source>
</evidence>
<evidence type="ECO:0000259" key="13">
    <source>
        <dbReference type="PROSITE" id="PS50158"/>
    </source>
</evidence>
<dbReference type="PROSITE" id="PS50158">
    <property type="entry name" value="ZF_CCHC"/>
    <property type="match status" value="1"/>
</dbReference>
<dbReference type="Pfam" id="PF17921">
    <property type="entry name" value="Integrase_H2C2"/>
    <property type="match status" value="1"/>
</dbReference>
<dbReference type="Gene3D" id="1.10.340.70">
    <property type="match status" value="1"/>
</dbReference>
<dbReference type="EC" id="2.7.7.49" evidence="1"/>
<evidence type="ECO:0000313" key="16">
    <source>
        <dbReference type="EMBL" id="CAB0008569.1"/>
    </source>
</evidence>
<dbReference type="PANTHER" id="PTHR37984:SF5">
    <property type="entry name" value="PROTEIN NYNRIN-LIKE"/>
    <property type="match status" value="1"/>
</dbReference>
<keyword evidence="6" id="KW-0064">Aspartyl protease</keyword>
<dbReference type="Gene3D" id="3.30.70.270">
    <property type="match status" value="2"/>
</dbReference>
<gene>
    <name evidence="16" type="ORF">NTEN_LOCUS13815</name>
</gene>
<accession>A0A6H5GZV3</accession>
<dbReference type="CDD" id="cd09274">
    <property type="entry name" value="RNase_HI_RT_Ty3"/>
    <property type="match status" value="1"/>
</dbReference>
<evidence type="ECO:0000256" key="6">
    <source>
        <dbReference type="ARBA" id="ARBA00022750"/>
    </source>
</evidence>
<keyword evidence="5" id="KW-0540">Nuclease</keyword>
<dbReference type="GO" id="GO:0015074">
    <property type="term" value="P:DNA integration"/>
    <property type="evidence" value="ECO:0007669"/>
    <property type="project" value="InterPro"/>
</dbReference>
<dbReference type="InterPro" id="IPR043128">
    <property type="entry name" value="Rev_trsase/Diguanyl_cyclase"/>
</dbReference>
<dbReference type="GO" id="GO:0008270">
    <property type="term" value="F:zinc ion binding"/>
    <property type="evidence" value="ECO:0007669"/>
    <property type="project" value="UniProtKB-KW"/>
</dbReference>
<feature type="compositionally biased region" description="Polar residues" evidence="12">
    <location>
        <begin position="1299"/>
        <end position="1308"/>
    </location>
</feature>
<name>A0A6H5GZV3_9HEMI</name>
<keyword evidence="10" id="KW-0511">Multifunctional enzyme</keyword>
<evidence type="ECO:0000256" key="10">
    <source>
        <dbReference type="ARBA" id="ARBA00023268"/>
    </source>
</evidence>
<dbReference type="EMBL" id="CADCXU010020490">
    <property type="protein sequence ID" value="CAB0008569.1"/>
    <property type="molecule type" value="Genomic_DNA"/>
</dbReference>
<proteinExistence type="predicted"/>
<dbReference type="SUPFAM" id="SSF56672">
    <property type="entry name" value="DNA/RNA polymerases"/>
    <property type="match status" value="1"/>
</dbReference>
<dbReference type="Gene3D" id="3.30.420.10">
    <property type="entry name" value="Ribonuclease H-like superfamily/Ribonuclease H"/>
    <property type="match status" value="1"/>
</dbReference>
<dbReference type="InterPro" id="IPR036875">
    <property type="entry name" value="Znf_CCHC_sf"/>
</dbReference>
<dbReference type="InterPro" id="IPR001584">
    <property type="entry name" value="Integrase_cat-core"/>
</dbReference>
<evidence type="ECO:0000256" key="9">
    <source>
        <dbReference type="ARBA" id="ARBA00023125"/>
    </source>
</evidence>